<dbReference type="GO" id="GO:0005829">
    <property type="term" value="C:cytosol"/>
    <property type="evidence" value="ECO:0007669"/>
    <property type="project" value="TreeGrafter"/>
</dbReference>
<proteinExistence type="predicted"/>
<dbReference type="EMBL" id="FOGT01000001">
    <property type="protein sequence ID" value="SER46812.1"/>
    <property type="molecule type" value="Genomic_DNA"/>
</dbReference>
<gene>
    <name evidence="4" type="ORF">SAMN05518684_101285</name>
</gene>
<dbReference type="PROSITE" id="PS51462">
    <property type="entry name" value="NUDIX"/>
    <property type="match status" value="1"/>
</dbReference>
<dbReference type="PANTHER" id="PTHR11839:SF18">
    <property type="entry name" value="NUDIX HYDROLASE DOMAIN-CONTAINING PROTEIN"/>
    <property type="match status" value="1"/>
</dbReference>
<dbReference type="GO" id="GO:0006753">
    <property type="term" value="P:nucleoside phosphate metabolic process"/>
    <property type="evidence" value="ECO:0007669"/>
    <property type="project" value="TreeGrafter"/>
</dbReference>
<dbReference type="Proteomes" id="UP000198571">
    <property type="component" value="Unassembled WGS sequence"/>
</dbReference>
<dbReference type="Gene3D" id="3.90.79.10">
    <property type="entry name" value="Nucleoside Triphosphate Pyrophosphohydrolase"/>
    <property type="match status" value="1"/>
</dbReference>
<evidence type="ECO:0000256" key="1">
    <source>
        <dbReference type="ARBA" id="ARBA00001946"/>
    </source>
</evidence>
<name>A0A1H9PF50_9BACI</name>
<comment type="cofactor">
    <cofactor evidence="1">
        <name>Mg(2+)</name>
        <dbReference type="ChEBI" id="CHEBI:18420"/>
    </cofactor>
</comment>
<dbReference type="PANTHER" id="PTHR11839">
    <property type="entry name" value="UDP/ADP-SUGAR PYROPHOSPHATASE"/>
    <property type="match status" value="1"/>
</dbReference>
<feature type="domain" description="Nudix hydrolase" evidence="3">
    <location>
        <begin position="41"/>
        <end position="170"/>
    </location>
</feature>
<protein>
    <submittedName>
        <fullName evidence="4">ADP-ribose pyrophosphatase</fullName>
    </submittedName>
</protein>
<keyword evidence="2" id="KW-0378">Hydrolase</keyword>
<dbReference type="Pfam" id="PF00293">
    <property type="entry name" value="NUDIX"/>
    <property type="match status" value="1"/>
</dbReference>
<accession>A0A1H9PF50</accession>
<reference evidence="5" key="1">
    <citation type="submission" date="2016-10" db="EMBL/GenBank/DDBJ databases">
        <authorList>
            <person name="Varghese N."/>
            <person name="Submissions S."/>
        </authorList>
    </citation>
    <scope>NUCLEOTIDE SEQUENCE [LARGE SCALE GENOMIC DNA]</scope>
    <source>
        <strain evidence="5">S9</strain>
    </source>
</reference>
<dbReference type="OrthoDB" id="9806150at2"/>
<dbReference type="SUPFAM" id="SSF55811">
    <property type="entry name" value="Nudix"/>
    <property type="match status" value="1"/>
</dbReference>
<keyword evidence="5" id="KW-1185">Reference proteome</keyword>
<dbReference type="RefSeq" id="WP_093047212.1">
    <property type="nucleotide sequence ID" value="NZ_FOGT01000001.1"/>
</dbReference>
<dbReference type="GO" id="GO:0016787">
    <property type="term" value="F:hydrolase activity"/>
    <property type="evidence" value="ECO:0007669"/>
    <property type="project" value="UniProtKB-KW"/>
</dbReference>
<dbReference type="STRING" id="1601833.SAMN05518684_101285"/>
<organism evidence="4 5">
    <name type="scientific">Salipaludibacillus aurantiacus</name>
    <dbReference type="NCBI Taxonomy" id="1601833"/>
    <lineage>
        <taxon>Bacteria</taxon>
        <taxon>Bacillati</taxon>
        <taxon>Bacillota</taxon>
        <taxon>Bacilli</taxon>
        <taxon>Bacillales</taxon>
        <taxon>Bacillaceae</taxon>
    </lineage>
</organism>
<evidence type="ECO:0000313" key="4">
    <source>
        <dbReference type="EMBL" id="SER46812.1"/>
    </source>
</evidence>
<dbReference type="InterPro" id="IPR020084">
    <property type="entry name" value="NUDIX_hydrolase_CS"/>
</dbReference>
<dbReference type="AlphaFoldDB" id="A0A1H9PF50"/>
<dbReference type="FunFam" id="3.90.79.10:FF:000024">
    <property type="entry name" value="ADP-ribose pyrophosphatase"/>
    <property type="match status" value="1"/>
</dbReference>
<dbReference type="InterPro" id="IPR015797">
    <property type="entry name" value="NUDIX_hydrolase-like_dom_sf"/>
</dbReference>
<dbReference type="PROSITE" id="PS00893">
    <property type="entry name" value="NUDIX_BOX"/>
    <property type="match status" value="1"/>
</dbReference>
<evidence type="ECO:0000259" key="3">
    <source>
        <dbReference type="PROSITE" id="PS51462"/>
    </source>
</evidence>
<sequence length="186" mass="20863">MSDYLKETTLGTKSIFKGRIIDVEIQDVRLPDGKESKREIVHHPGAVAVIAFTSDGKLILVKQYRKALEKAIAEIPAGKLEKGEDPLECAKRELEEETGVVAGSWSKLHSFYTSPGFANEIVYIYLAEGLSHGIESTDEDEFVERIDVTMEEAEEMIASGEIHDAKTIYAIQYWKLENLKASEEQK</sequence>
<evidence type="ECO:0000313" key="5">
    <source>
        <dbReference type="Proteomes" id="UP000198571"/>
    </source>
</evidence>
<dbReference type="InterPro" id="IPR000086">
    <property type="entry name" value="NUDIX_hydrolase_dom"/>
</dbReference>
<dbReference type="GO" id="GO:0019693">
    <property type="term" value="P:ribose phosphate metabolic process"/>
    <property type="evidence" value="ECO:0007669"/>
    <property type="project" value="TreeGrafter"/>
</dbReference>
<evidence type="ECO:0000256" key="2">
    <source>
        <dbReference type="ARBA" id="ARBA00022801"/>
    </source>
</evidence>